<reference evidence="2 3" key="1">
    <citation type="submission" date="2018-11" db="EMBL/GenBank/DDBJ databases">
        <title>Bradyrhizobium sp. nov., isolated from effective nodules of peanut in China.</title>
        <authorList>
            <person name="Li Y."/>
        </authorList>
    </citation>
    <scope>NUCLEOTIDE SEQUENCE [LARGE SCALE GENOMIC DNA]</scope>
    <source>
        <strain evidence="2 3">CCBAU 51770</strain>
    </source>
</reference>
<dbReference type="AlphaFoldDB" id="A0A4Q0QFE1"/>
<feature type="signal peptide" evidence="1">
    <location>
        <begin position="1"/>
        <end position="26"/>
    </location>
</feature>
<evidence type="ECO:0000313" key="2">
    <source>
        <dbReference type="EMBL" id="RXG90171.1"/>
    </source>
</evidence>
<name>A0A4Q0QFE1_9BRAD</name>
<evidence type="ECO:0000313" key="3">
    <source>
        <dbReference type="Proteomes" id="UP000290174"/>
    </source>
</evidence>
<sequence length="174" mass="19377">MRPRRRQRRTRYLILLLVLFASAARAEGTRPFNPSDYPPGVQKALRYTNEECDSQDGGTVTFAPDTVRKIDLTGDGRDDYIVDFSGTKCGERETIYCGTGGCTMNILVALPGGDVRLVFDGRVRSYEIKPKSTRHGASRVIRFDLHGSYCGGFGAQTCVKERAITTKPFAFREP</sequence>
<dbReference type="Proteomes" id="UP000290174">
    <property type="component" value="Unassembled WGS sequence"/>
</dbReference>
<proteinExistence type="predicted"/>
<keyword evidence="1" id="KW-0732">Signal</keyword>
<protein>
    <submittedName>
        <fullName evidence="2">Uncharacterized protein</fullName>
    </submittedName>
</protein>
<evidence type="ECO:0000256" key="1">
    <source>
        <dbReference type="SAM" id="SignalP"/>
    </source>
</evidence>
<dbReference type="EMBL" id="RKMK01000030">
    <property type="protein sequence ID" value="RXG90171.1"/>
    <property type="molecule type" value="Genomic_DNA"/>
</dbReference>
<comment type="caution">
    <text evidence="2">The sequence shown here is derived from an EMBL/GenBank/DDBJ whole genome shotgun (WGS) entry which is preliminary data.</text>
</comment>
<feature type="chain" id="PRO_5020781754" evidence="1">
    <location>
        <begin position="27"/>
        <end position="174"/>
    </location>
</feature>
<organism evidence="2 3">
    <name type="scientific">Bradyrhizobium zhanjiangense</name>
    <dbReference type="NCBI Taxonomy" id="1325107"/>
    <lineage>
        <taxon>Bacteria</taxon>
        <taxon>Pseudomonadati</taxon>
        <taxon>Pseudomonadota</taxon>
        <taxon>Alphaproteobacteria</taxon>
        <taxon>Hyphomicrobiales</taxon>
        <taxon>Nitrobacteraceae</taxon>
        <taxon>Bradyrhizobium</taxon>
    </lineage>
</organism>
<gene>
    <name evidence="2" type="ORF">EAS61_26760</name>
</gene>
<accession>A0A4Q0QFE1</accession>
<dbReference type="RefSeq" id="WP_128933626.1">
    <property type="nucleotide sequence ID" value="NZ_CP022221.1"/>
</dbReference>